<evidence type="ECO:0000313" key="3">
    <source>
        <dbReference type="Proteomes" id="UP001217918"/>
    </source>
</evidence>
<organism evidence="2 3">
    <name type="scientific">Phyllachora maydis</name>
    <dbReference type="NCBI Taxonomy" id="1825666"/>
    <lineage>
        <taxon>Eukaryota</taxon>
        <taxon>Fungi</taxon>
        <taxon>Dikarya</taxon>
        <taxon>Ascomycota</taxon>
        <taxon>Pezizomycotina</taxon>
        <taxon>Sordariomycetes</taxon>
        <taxon>Sordariomycetidae</taxon>
        <taxon>Phyllachorales</taxon>
        <taxon>Phyllachoraceae</taxon>
        <taxon>Phyllachora</taxon>
    </lineage>
</organism>
<keyword evidence="3" id="KW-1185">Reference proteome</keyword>
<accession>A0AAD9MJY2</accession>
<comment type="caution">
    <text evidence="2">The sequence shown here is derived from an EMBL/GenBank/DDBJ whole genome shotgun (WGS) entry which is preliminary data.</text>
</comment>
<dbReference type="EMBL" id="JAQQPM010000008">
    <property type="protein sequence ID" value="KAK2074371.1"/>
    <property type="molecule type" value="Genomic_DNA"/>
</dbReference>
<feature type="region of interest" description="Disordered" evidence="1">
    <location>
        <begin position="1"/>
        <end position="21"/>
    </location>
</feature>
<feature type="compositionally biased region" description="Basic and acidic residues" evidence="1">
    <location>
        <begin position="610"/>
        <end position="622"/>
    </location>
</feature>
<feature type="region of interest" description="Disordered" evidence="1">
    <location>
        <begin position="582"/>
        <end position="638"/>
    </location>
</feature>
<reference evidence="2" key="1">
    <citation type="journal article" date="2023" name="Mol. Plant Microbe Interact.">
        <title>Elucidating the Obligate Nature and Biological Capacity of an Invasive Fungal Corn Pathogen.</title>
        <authorList>
            <person name="MacCready J.S."/>
            <person name="Roggenkamp E.M."/>
            <person name="Gdanetz K."/>
            <person name="Chilvers M.I."/>
        </authorList>
    </citation>
    <scope>NUCLEOTIDE SEQUENCE</scope>
    <source>
        <strain evidence="2">PM02</strain>
    </source>
</reference>
<dbReference type="AlphaFoldDB" id="A0AAD9MJY2"/>
<evidence type="ECO:0000313" key="2">
    <source>
        <dbReference type="EMBL" id="KAK2074371.1"/>
    </source>
</evidence>
<evidence type="ECO:0000256" key="1">
    <source>
        <dbReference type="SAM" id="MobiDB-lite"/>
    </source>
</evidence>
<dbReference type="Proteomes" id="UP001217918">
    <property type="component" value="Unassembled WGS sequence"/>
</dbReference>
<sequence length="638" mass="72845">MICQSRPPSLPGLPEAGSPVSSNTLLRSSHLVVDQAPIAASETTDGNKMTASTQEVQEFSGEISEVTRYYTIQTTLPNRVHKDEDPLQVQKVKCALMSYSEWQDFKNNNTVSIRTLVYTRPERPWWIESGTTKLSPWPTLDLLPSDLVTGHGADGRPLRADGTTALTIFPSDMQAEAKRRARRDREIRWDQAARDELLPADVGVSTEAVTIAQRIWRPWRKSQGRVRRALEAYGRALMWSALRELNLGREARFAWLSEEEVFAELRARQPFRTYWDQLQREAAAEESERAARAARPRPFSRDPDSLWDAPARTVGVELYMTPEQESRLKPCLQCAAKGLRCSLAGLSKARADKCERCRRNGCDLCIQRLDKQQDVGTAFGYSHVPPELRPIKAIQNERMRILRAKEYREGRAACYAVSKEQSENYLGPTHVHPRHDQTRRLQREVQYERRMEEHFQDGPGPQVWAVIQDVKPPFRDVVVFVRTSEKPITCDELAERALEIMAGEIKDVGGLGVPVSSAQNAAGGFALPSWTHLEEGVTWQKYCQDPKPLQERYQKRWANTEEGQGLTLRDVIRKEKRSKWTNETWGHEKKPQSEEDEWRDFQQRTGAQSEDTRQEDAPDARTRILFGLGSQDDNLLEG</sequence>
<gene>
    <name evidence="2" type="ORF">P8C59_008580</name>
</gene>
<protein>
    <submittedName>
        <fullName evidence="2">Uncharacterized protein</fullName>
    </submittedName>
</protein>
<name>A0AAD9MJY2_9PEZI</name>
<proteinExistence type="predicted"/>